<gene>
    <name evidence="5" type="ORF">QVE165_LOCUS42403</name>
</gene>
<dbReference type="InterPro" id="IPR003961">
    <property type="entry name" value="FN3_dom"/>
</dbReference>
<keyword evidence="3" id="KW-0732">Signal</keyword>
<dbReference type="OrthoDB" id="186643at2759"/>
<dbReference type="InterPro" id="IPR035396">
    <property type="entry name" value="Bac_rhamnosid6H"/>
</dbReference>
<dbReference type="InterPro" id="IPR008902">
    <property type="entry name" value="Rhamnosid_concanavalin"/>
</dbReference>
<dbReference type="Gene3D" id="2.60.420.10">
    <property type="entry name" value="Maltose phosphorylase, domain 3"/>
    <property type="match status" value="1"/>
</dbReference>
<dbReference type="Gene3D" id="1.50.10.10">
    <property type="match status" value="1"/>
</dbReference>
<dbReference type="SUPFAM" id="SSF49265">
    <property type="entry name" value="Fibronectin type III"/>
    <property type="match status" value="1"/>
</dbReference>
<dbReference type="InterPro" id="IPR012341">
    <property type="entry name" value="6hp_glycosidase-like_sf"/>
</dbReference>
<protein>
    <recommendedName>
        <fullName evidence="2">alpha-L-rhamnosidase</fullName>
        <ecNumber evidence="2">3.2.1.40</ecNumber>
    </recommendedName>
</protein>
<keyword evidence="6" id="KW-1185">Reference proteome</keyword>
<name>A0A815RYK3_9BILA</name>
<comment type="caution">
    <text evidence="5">The sequence shown here is derived from an EMBL/GenBank/DDBJ whole genome shotgun (WGS) entry which is preliminary data.</text>
</comment>
<dbReference type="Proteomes" id="UP000663832">
    <property type="component" value="Unassembled WGS sequence"/>
</dbReference>
<dbReference type="GO" id="GO:0030596">
    <property type="term" value="F:alpha-L-rhamnosidase activity"/>
    <property type="evidence" value="ECO:0007669"/>
    <property type="project" value="UniProtKB-EC"/>
</dbReference>
<dbReference type="GO" id="GO:0005975">
    <property type="term" value="P:carbohydrate metabolic process"/>
    <property type="evidence" value="ECO:0007669"/>
    <property type="project" value="InterPro"/>
</dbReference>
<comment type="catalytic activity">
    <reaction evidence="1">
        <text>Hydrolysis of terminal non-reducing alpha-L-rhamnose residues in alpha-L-rhamnosides.</text>
        <dbReference type="EC" id="3.2.1.40"/>
    </reaction>
</comment>
<dbReference type="Pfam" id="PF05592">
    <property type="entry name" value="Bac_rhamnosid"/>
    <property type="match status" value="1"/>
</dbReference>
<dbReference type="Pfam" id="PF17389">
    <property type="entry name" value="Bac_rhamnosid6H"/>
    <property type="match status" value="1"/>
</dbReference>
<dbReference type="Pfam" id="PF08531">
    <property type="entry name" value="Bac_rhamnosid_N"/>
    <property type="match status" value="1"/>
</dbReference>
<evidence type="ECO:0000259" key="4">
    <source>
        <dbReference type="PROSITE" id="PS50853"/>
    </source>
</evidence>
<proteinExistence type="predicted"/>
<dbReference type="InterPro" id="IPR036116">
    <property type="entry name" value="FN3_sf"/>
</dbReference>
<dbReference type="AlphaFoldDB" id="A0A815RYK3"/>
<evidence type="ECO:0000256" key="2">
    <source>
        <dbReference type="ARBA" id="ARBA00012652"/>
    </source>
</evidence>
<reference evidence="5" key="1">
    <citation type="submission" date="2021-02" db="EMBL/GenBank/DDBJ databases">
        <authorList>
            <person name="Nowell W R."/>
        </authorList>
    </citation>
    <scope>NUCLEOTIDE SEQUENCE</scope>
</reference>
<accession>A0A815RYK3</accession>
<dbReference type="InterPro" id="IPR008928">
    <property type="entry name" value="6-hairpin_glycosidase_sf"/>
</dbReference>
<dbReference type="PANTHER" id="PTHR33307">
    <property type="entry name" value="ALPHA-RHAMNOSIDASE (EUROFUNG)"/>
    <property type="match status" value="1"/>
</dbReference>
<evidence type="ECO:0000256" key="3">
    <source>
        <dbReference type="SAM" id="SignalP"/>
    </source>
</evidence>
<evidence type="ECO:0000313" key="5">
    <source>
        <dbReference type="EMBL" id="CAF1483652.1"/>
    </source>
</evidence>
<dbReference type="Gene3D" id="2.60.120.260">
    <property type="entry name" value="Galactose-binding domain-like"/>
    <property type="match status" value="2"/>
</dbReference>
<dbReference type="InterPro" id="IPR016007">
    <property type="entry name" value="Alpha_rhamnosid"/>
</dbReference>
<dbReference type="InterPro" id="IPR013783">
    <property type="entry name" value="Ig-like_fold"/>
</dbReference>
<dbReference type="PANTHER" id="PTHR33307:SF6">
    <property type="entry name" value="ALPHA-RHAMNOSIDASE (EUROFUNG)-RELATED"/>
    <property type="match status" value="1"/>
</dbReference>
<feature type="domain" description="Fibronectin type-III" evidence="4">
    <location>
        <begin position="23"/>
        <end position="133"/>
    </location>
</feature>
<dbReference type="Gene3D" id="2.60.40.10">
    <property type="entry name" value="Immunoglobulins"/>
    <property type="match status" value="1"/>
</dbReference>
<dbReference type="Pfam" id="PF25788">
    <property type="entry name" value="Ig_Rha78A_N"/>
    <property type="match status" value="1"/>
</dbReference>
<evidence type="ECO:0000313" key="6">
    <source>
        <dbReference type="Proteomes" id="UP000663832"/>
    </source>
</evidence>
<dbReference type="PROSITE" id="PS50853">
    <property type="entry name" value="FN3"/>
    <property type="match status" value="1"/>
</dbReference>
<evidence type="ECO:0000256" key="1">
    <source>
        <dbReference type="ARBA" id="ARBA00001445"/>
    </source>
</evidence>
<feature type="signal peptide" evidence="3">
    <location>
        <begin position="1"/>
        <end position="18"/>
    </location>
</feature>
<sequence length="971" mass="110340">MFCYYILVVACIAANSASRLPTAPYDIRVDHYKVDTTKDLIINTARPRFSWKIAMLETERNVLQVAYQLQIKSRNDQWDSKQVMSSHSIHVSYMGFDDLQSATFYQFRLRIWTTQSNQTSPWTNWIHFRTFMFNIHSYILSKNDSLMWIGSNQINMNELRKEFQISNSSPIQSAVVYISGLGYYELYVNGDKVDISRKLDPGWTVYEKRTLLVSFDLSATIKSGMNAVGVRLGNGWYGQEQYTPPVAPEPNYGPPRFIFFLQILFDNGEEMHVYSDSTWIGRQNSILHDSIYNGEFVDSRNDRLNWSRVGFTDLLSLWIPAELMSSPINESLHGQVVMQDMPPIRAGSDALHFEVTSTLIGGYLSANDIGHIQGAMLTDGGILKPIAVWSPTIGVQVFDLAQNMAGWCRFRFYGARGVGVYIRHGEILTPSIATTNRSYGEVYTENLLGATQSDTYVLHGDPAGEIYEPTFTYHGFRYVSIINAPNSMTVDDVECLVVHSETTLKGHFISSNPIINQIQHNIQWSQLNNLMSLPTDCPQREERKGWLGDAALTVNEALYNFDLIKLYINFLHSIVNTQGTDGAVPDTVPFSDGDFPADPNWGTALPTIAWQLYRHYNDVQILSSFYSNIRLYVESVYNAYKSTGLANLFYSYGDWVPPAPQPRANESLTSSFAFMHDISLLINMSQILGYTNDTHNYMELYQQLAEEFHRVFFNSTSHFYADGTQTSQILALALPNVVPSNIRSLVLEHLVSDITQKNNHVATGIIGTAQLYPLLSDNGYHDLALELISSITYPSYGYMSNNPYENATALWEIWNAPFEGPEMNSRNHIMYGSIGAWFYSHLAGIEFTSNTIVIRPRMASESKKHLLRKVDCQLSTLHGLVHVAYTRDEPDLVSNSIRFRLTIPANTQARVIFEPLFSGARCVRLIEGNEVIWPIDPKLLTERHNIENEVETGVMIVYINSGQYEYQVYWE</sequence>
<dbReference type="EMBL" id="CAJNOM010000522">
    <property type="protein sequence ID" value="CAF1483652.1"/>
    <property type="molecule type" value="Genomic_DNA"/>
</dbReference>
<organism evidence="5 6">
    <name type="scientific">Adineta steineri</name>
    <dbReference type="NCBI Taxonomy" id="433720"/>
    <lineage>
        <taxon>Eukaryota</taxon>
        <taxon>Metazoa</taxon>
        <taxon>Spiralia</taxon>
        <taxon>Gnathifera</taxon>
        <taxon>Rotifera</taxon>
        <taxon>Eurotatoria</taxon>
        <taxon>Bdelloidea</taxon>
        <taxon>Adinetida</taxon>
        <taxon>Adinetidae</taxon>
        <taxon>Adineta</taxon>
    </lineage>
</organism>
<feature type="chain" id="PRO_5032464745" description="alpha-L-rhamnosidase" evidence="3">
    <location>
        <begin position="19"/>
        <end position="971"/>
    </location>
</feature>
<dbReference type="InterPro" id="IPR013737">
    <property type="entry name" value="Bac_rhamnosid_N"/>
</dbReference>
<dbReference type="SUPFAM" id="SSF48208">
    <property type="entry name" value="Six-hairpin glycosidases"/>
    <property type="match status" value="1"/>
</dbReference>
<dbReference type="EC" id="3.2.1.40" evidence="2"/>
<dbReference type="PIRSF" id="PIRSF010631">
    <property type="entry name" value="A-rhamnsds"/>
    <property type="match status" value="1"/>
</dbReference>